<dbReference type="Proteomes" id="UP000214610">
    <property type="component" value="Unassembled WGS sequence"/>
</dbReference>
<evidence type="ECO:0000256" key="4">
    <source>
        <dbReference type="PROSITE-ProRule" id="PRU00742"/>
    </source>
</evidence>
<evidence type="ECO:0000256" key="1">
    <source>
        <dbReference type="ARBA" id="ARBA00022723"/>
    </source>
</evidence>
<proteinExistence type="inferred from homology"/>
<name>A0A227KHN8_9BURK</name>
<dbReference type="Pfam" id="PF00491">
    <property type="entry name" value="Arginase"/>
    <property type="match status" value="1"/>
</dbReference>
<accession>A0A227KHN8</accession>
<dbReference type="PIRSF" id="PIRSF036979">
    <property type="entry name" value="Arginase"/>
    <property type="match status" value="1"/>
</dbReference>
<dbReference type="GO" id="GO:0046872">
    <property type="term" value="F:metal ion binding"/>
    <property type="evidence" value="ECO:0007669"/>
    <property type="project" value="UniProtKB-KW"/>
</dbReference>
<sequence>MPKVIHNLPITGIASFAKYPICTDLDQIDDADMVVMGIPYDMGAPYLSGAKFGPRRIREVSCHYGRGPAGFWDPERMEQYLEAPVKVVDAGDVDMDPMDFHKSFENVTEAVRKIVSKGAIPVMMGGDHSVTIPQAMAMDMYDDICIVQFDAHLDFGKRTWTNGSPMRMISEMPHFTKMCQIGMRGLGSNTREDFQAAYAYGSVVIPSRKALELGAQEVIKMIPEAKNYFVTIDIDGYDMSTAPGVGSPSPGGLNYNFVTDVLEGIAKKGNVIGFDLVEVAPQYDPTGITPRLGAMTMLAFMGFIMKEREKKGLLKNKKAE</sequence>
<gene>
    <name evidence="5" type="ORF">ADH67_09125</name>
</gene>
<evidence type="ECO:0000313" key="6">
    <source>
        <dbReference type="Proteomes" id="UP000214610"/>
    </source>
</evidence>
<feature type="binding site" evidence="3">
    <location>
        <position position="154"/>
    </location>
    <ligand>
        <name>Mn(2+)</name>
        <dbReference type="ChEBI" id="CHEBI:29035"/>
        <label>1</label>
    </ligand>
</feature>
<dbReference type="SUPFAM" id="SSF52768">
    <property type="entry name" value="Arginase/deacetylase"/>
    <property type="match status" value="1"/>
</dbReference>
<dbReference type="CDD" id="cd11589">
    <property type="entry name" value="Agmatinase_like_1"/>
    <property type="match status" value="1"/>
</dbReference>
<evidence type="ECO:0000313" key="5">
    <source>
        <dbReference type="EMBL" id="OXE47307.1"/>
    </source>
</evidence>
<comment type="cofactor">
    <cofactor evidence="3">
        <name>Mn(2+)</name>
        <dbReference type="ChEBI" id="CHEBI:29035"/>
    </cofactor>
    <text evidence="3">Binds 2 manganese ions per subunit.</text>
</comment>
<keyword evidence="3" id="KW-0464">Manganese</keyword>
<dbReference type="InterPro" id="IPR023696">
    <property type="entry name" value="Ureohydrolase_dom_sf"/>
</dbReference>
<dbReference type="GO" id="GO:0008783">
    <property type="term" value="F:agmatinase activity"/>
    <property type="evidence" value="ECO:0007669"/>
    <property type="project" value="TreeGrafter"/>
</dbReference>
<dbReference type="Gene3D" id="3.40.800.10">
    <property type="entry name" value="Ureohydrolase domain"/>
    <property type="match status" value="1"/>
</dbReference>
<protein>
    <submittedName>
        <fullName evidence="5">Arginase</fullName>
    </submittedName>
</protein>
<comment type="caution">
    <text evidence="5">The sequence shown here is derived from an EMBL/GenBank/DDBJ whole genome shotgun (WGS) entry which is preliminary data.</text>
</comment>
<dbReference type="GO" id="GO:0033389">
    <property type="term" value="P:putrescine biosynthetic process from arginine, via agmatine"/>
    <property type="evidence" value="ECO:0007669"/>
    <property type="project" value="TreeGrafter"/>
</dbReference>
<feature type="binding site" evidence="3">
    <location>
        <position position="152"/>
    </location>
    <ligand>
        <name>Mn(2+)</name>
        <dbReference type="ChEBI" id="CHEBI:29035"/>
        <label>1</label>
    </ligand>
</feature>
<feature type="binding site" evidence="3">
    <location>
        <position position="233"/>
    </location>
    <ligand>
        <name>Mn(2+)</name>
        <dbReference type="ChEBI" id="CHEBI:29035"/>
        <label>1</label>
    </ligand>
</feature>
<feature type="binding site" evidence="3">
    <location>
        <position position="128"/>
    </location>
    <ligand>
        <name>Mn(2+)</name>
        <dbReference type="ChEBI" id="CHEBI:29035"/>
        <label>1</label>
    </ligand>
</feature>
<comment type="similarity">
    <text evidence="4">Belongs to the arginase family.</text>
</comment>
<dbReference type="InterPro" id="IPR006035">
    <property type="entry name" value="Ureohydrolase"/>
</dbReference>
<feature type="binding site" evidence="3">
    <location>
        <position position="235"/>
    </location>
    <ligand>
        <name>Mn(2+)</name>
        <dbReference type="ChEBI" id="CHEBI:29035"/>
        <label>1</label>
    </ligand>
</feature>
<reference evidence="6" key="1">
    <citation type="submission" date="2017-05" db="EMBL/GenBank/DDBJ databases">
        <title>Improved OligoMM genomes.</title>
        <authorList>
            <person name="Garzetti D."/>
        </authorList>
    </citation>
    <scope>NUCLEOTIDE SEQUENCE [LARGE SCALE GENOMIC DNA]</scope>
    <source>
        <strain evidence="6">YL45</strain>
    </source>
</reference>
<dbReference type="PANTHER" id="PTHR11358">
    <property type="entry name" value="ARGINASE/AGMATINASE"/>
    <property type="match status" value="1"/>
</dbReference>
<keyword evidence="2" id="KW-0378">Hydrolase</keyword>
<dbReference type="RefSeq" id="WP_066594415.1">
    <property type="nucleotide sequence ID" value="NZ_CAJTBZ010000010.1"/>
</dbReference>
<dbReference type="EMBL" id="NHMP01000005">
    <property type="protein sequence ID" value="OXE47307.1"/>
    <property type="molecule type" value="Genomic_DNA"/>
</dbReference>
<evidence type="ECO:0000256" key="3">
    <source>
        <dbReference type="PIRSR" id="PIRSR036979-1"/>
    </source>
</evidence>
<dbReference type="GeneID" id="78362267"/>
<keyword evidence="1 3" id="KW-0479">Metal-binding</keyword>
<keyword evidence="6" id="KW-1185">Reference proteome</keyword>
<dbReference type="PROSITE" id="PS51409">
    <property type="entry name" value="ARGINASE_2"/>
    <property type="match status" value="1"/>
</dbReference>
<feature type="binding site" evidence="3">
    <location>
        <position position="150"/>
    </location>
    <ligand>
        <name>Mn(2+)</name>
        <dbReference type="ChEBI" id="CHEBI:29035"/>
        <label>1</label>
    </ligand>
</feature>
<evidence type="ECO:0000256" key="2">
    <source>
        <dbReference type="ARBA" id="ARBA00022801"/>
    </source>
</evidence>
<organism evidence="5 6">
    <name type="scientific">Turicimonas muris</name>
    <dbReference type="NCBI Taxonomy" id="1796652"/>
    <lineage>
        <taxon>Bacteria</taxon>
        <taxon>Pseudomonadati</taxon>
        <taxon>Pseudomonadota</taxon>
        <taxon>Betaproteobacteria</taxon>
        <taxon>Burkholderiales</taxon>
        <taxon>Sutterellaceae</taxon>
        <taxon>Turicimonas</taxon>
    </lineage>
</organism>
<dbReference type="PANTHER" id="PTHR11358:SF26">
    <property type="entry name" value="GUANIDINO ACID HYDROLASE, MITOCHONDRIAL"/>
    <property type="match status" value="1"/>
</dbReference>
<dbReference type="AlphaFoldDB" id="A0A227KHN8"/>